<keyword evidence="1" id="KW-0808">Transferase</keyword>
<dbReference type="Gene3D" id="3.40.50.150">
    <property type="entry name" value="Vaccinia Virus protein VP39"/>
    <property type="match status" value="1"/>
</dbReference>
<name>A0ABT1X8A4_9PROT</name>
<protein>
    <submittedName>
        <fullName evidence="1">Class I SAM-dependent methyltransferase</fullName>
    </submittedName>
</protein>
<dbReference type="EMBL" id="JANJOU010000020">
    <property type="protein sequence ID" value="MCR0984340.1"/>
    <property type="molecule type" value="Genomic_DNA"/>
</dbReference>
<dbReference type="SUPFAM" id="SSF53335">
    <property type="entry name" value="S-adenosyl-L-methionine-dependent methyltransferases"/>
    <property type="match status" value="1"/>
</dbReference>
<keyword evidence="2" id="KW-1185">Reference proteome</keyword>
<organism evidence="1 2">
    <name type="scientific">Roseomonas populi</name>
    <dbReference type="NCBI Taxonomy" id="3121582"/>
    <lineage>
        <taxon>Bacteria</taxon>
        <taxon>Pseudomonadati</taxon>
        <taxon>Pseudomonadota</taxon>
        <taxon>Alphaproteobacteria</taxon>
        <taxon>Acetobacterales</taxon>
        <taxon>Roseomonadaceae</taxon>
        <taxon>Roseomonas</taxon>
    </lineage>
</organism>
<dbReference type="PANTHER" id="PTHR37909">
    <property type="entry name" value="S-ADENOSYL-L-METHIONINE-DEPENDENT METHYLTRANSFERASES SUPERFAMILY PROTEIN"/>
    <property type="match status" value="1"/>
</dbReference>
<accession>A0ABT1X8A4</accession>
<dbReference type="PANTHER" id="PTHR37909:SF1">
    <property type="entry name" value="S-ADENOSYL-L-METHIONINE-DEPENDENT METHYLTRANSFERASES SUPERFAMILY PROTEIN"/>
    <property type="match status" value="1"/>
</dbReference>
<sequence>MSDAAPAAGLTPAAARVMQALHGADIYAGFAPIRAKDLQGWNGTHPALVRAVEEVRPELALDVGVWKGQSAVSIAEAMRRVRPDSALLAIDTFLGSPEHWNRERADRIMDSLGLVHGWPGLYWQFLSNMVHSGHADRVVPLPQTSENAAVILRRLGLRPDLVHIDAAHEYEPVRRDIEAYWALLRPGGVLIGDDYAWPGVKRAADEFAAAQRLPLEVQDPKWIIRKPA</sequence>
<proteinExistence type="predicted"/>
<comment type="caution">
    <text evidence="1">The sequence shown here is derived from an EMBL/GenBank/DDBJ whole genome shotgun (WGS) entry which is preliminary data.</text>
</comment>
<reference evidence="1 2" key="1">
    <citation type="submission" date="2022-06" db="EMBL/GenBank/DDBJ databases">
        <title>Roseomonas CN29.</title>
        <authorList>
            <person name="Cheng Y."/>
            <person name="He X."/>
        </authorList>
    </citation>
    <scope>NUCLEOTIDE SEQUENCE [LARGE SCALE GENOMIC DNA]</scope>
    <source>
        <strain evidence="1 2">CN29</strain>
    </source>
</reference>
<dbReference type="GO" id="GO:0008168">
    <property type="term" value="F:methyltransferase activity"/>
    <property type="evidence" value="ECO:0007669"/>
    <property type="project" value="UniProtKB-KW"/>
</dbReference>
<evidence type="ECO:0000313" key="1">
    <source>
        <dbReference type="EMBL" id="MCR0984340.1"/>
    </source>
</evidence>
<dbReference type="Proteomes" id="UP001524642">
    <property type="component" value="Unassembled WGS sequence"/>
</dbReference>
<dbReference type="Pfam" id="PF13578">
    <property type="entry name" value="Methyltransf_24"/>
    <property type="match status" value="1"/>
</dbReference>
<dbReference type="RefSeq" id="WP_257717994.1">
    <property type="nucleotide sequence ID" value="NZ_JANJOU010000020.1"/>
</dbReference>
<dbReference type="InterPro" id="IPR029063">
    <property type="entry name" value="SAM-dependent_MTases_sf"/>
</dbReference>
<dbReference type="GO" id="GO:0032259">
    <property type="term" value="P:methylation"/>
    <property type="evidence" value="ECO:0007669"/>
    <property type="project" value="UniProtKB-KW"/>
</dbReference>
<gene>
    <name evidence="1" type="ORF">NRP21_19980</name>
</gene>
<keyword evidence="1" id="KW-0489">Methyltransferase</keyword>
<evidence type="ECO:0000313" key="2">
    <source>
        <dbReference type="Proteomes" id="UP001524642"/>
    </source>
</evidence>